<dbReference type="PANTHER" id="PTHR42878">
    <property type="entry name" value="TWO-COMPONENT HISTIDINE KINASE"/>
    <property type="match status" value="1"/>
</dbReference>
<dbReference type="Proteomes" id="UP000314011">
    <property type="component" value="Unassembled WGS sequence"/>
</dbReference>
<evidence type="ECO:0000256" key="6">
    <source>
        <dbReference type="ARBA" id="ARBA00022840"/>
    </source>
</evidence>
<feature type="transmembrane region" description="Helical" evidence="8">
    <location>
        <begin position="53"/>
        <end position="76"/>
    </location>
</feature>
<keyword evidence="8" id="KW-1133">Transmembrane helix</keyword>
<keyword evidence="6" id="KW-0067">ATP-binding</keyword>
<dbReference type="EC" id="2.7.13.3" evidence="2"/>
<gene>
    <name evidence="10" type="ORF">FHY64_04950</name>
</gene>
<sequence length="382" mass="41084">MKLYEYMAGKSWPRSYNGKILLVSFLGVHVPMFGAVSYVLLADTTPLMEQLDVLGAMLVATLIGTAATMFVMHTLLAPVRAASRAADAYLKRRETPRLPTNYTDEAGVLMASVQECITRLDSSLASTEYQIQQLEQDHAEKFRMVSGMKHDFRTPLTHILGFASLMKSESIGPLGNQKYQTFVSKIGTSGEQLLQTLNSLIDLSDTQSAAQIAEDSEDLDLVALASDAVNLEHLHAEKTGVTVTLHGPEALTAHTVRSAAKTLLATTLHAAISVTPQGGHVAFRLTRDADGISISATSSEGVLSLEDVPPRLAHHFDQLESGTGARSANAETATPVTLRLSLIDTLSRVIGARFTMQQSRADGVTLKTAIPEVLTTEMPLAA</sequence>
<dbReference type="Pfam" id="PF00512">
    <property type="entry name" value="HisKA"/>
    <property type="match status" value="1"/>
</dbReference>
<dbReference type="Gene3D" id="6.10.340.10">
    <property type="match status" value="1"/>
</dbReference>
<dbReference type="EMBL" id="VFFF01000001">
    <property type="protein sequence ID" value="TNY32632.1"/>
    <property type="molecule type" value="Genomic_DNA"/>
</dbReference>
<dbReference type="GO" id="GO:0005524">
    <property type="term" value="F:ATP binding"/>
    <property type="evidence" value="ECO:0007669"/>
    <property type="project" value="UniProtKB-KW"/>
</dbReference>
<keyword evidence="3" id="KW-0808">Transferase</keyword>
<dbReference type="PROSITE" id="PS50885">
    <property type="entry name" value="HAMP"/>
    <property type="match status" value="1"/>
</dbReference>
<dbReference type="PANTHER" id="PTHR42878:SF7">
    <property type="entry name" value="SENSOR HISTIDINE KINASE GLRK"/>
    <property type="match status" value="1"/>
</dbReference>
<keyword evidence="5 10" id="KW-0418">Kinase</keyword>
<dbReference type="SMART" id="SM00388">
    <property type="entry name" value="HisKA"/>
    <property type="match status" value="1"/>
</dbReference>
<dbReference type="GO" id="GO:0016020">
    <property type="term" value="C:membrane"/>
    <property type="evidence" value="ECO:0007669"/>
    <property type="project" value="InterPro"/>
</dbReference>
<evidence type="ECO:0000256" key="8">
    <source>
        <dbReference type="SAM" id="Phobius"/>
    </source>
</evidence>
<dbReference type="GO" id="GO:0007234">
    <property type="term" value="P:osmosensory signaling via phosphorelay pathway"/>
    <property type="evidence" value="ECO:0007669"/>
    <property type="project" value="TreeGrafter"/>
</dbReference>
<keyword evidence="4" id="KW-0547">Nucleotide-binding</keyword>
<feature type="transmembrane region" description="Helical" evidence="8">
    <location>
        <begin position="20"/>
        <end position="41"/>
    </location>
</feature>
<dbReference type="AlphaFoldDB" id="A0A5C5GCU7"/>
<keyword evidence="7" id="KW-0902">Two-component regulatory system</keyword>
<reference evidence="10 11" key="1">
    <citation type="submission" date="2019-06" db="EMBL/GenBank/DDBJ databases">
        <title>Genome of new Rhodobacteraceae sp. SM1903.</title>
        <authorList>
            <person name="Ren X."/>
        </authorList>
    </citation>
    <scope>NUCLEOTIDE SEQUENCE [LARGE SCALE GENOMIC DNA]</scope>
    <source>
        <strain evidence="10 11">SM1903</strain>
    </source>
</reference>
<dbReference type="Gene3D" id="1.10.287.130">
    <property type="match status" value="1"/>
</dbReference>
<comment type="catalytic activity">
    <reaction evidence="1">
        <text>ATP + protein L-histidine = ADP + protein N-phospho-L-histidine.</text>
        <dbReference type="EC" id="2.7.13.3"/>
    </reaction>
</comment>
<evidence type="ECO:0000313" key="11">
    <source>
        <dbReference type="Proteomes" id="UP000314011"/>
    </source>
</evidence>
<evidence type="ECO:0000313" key="10">
    <source>
        <dbReference type="EMBL" id="TNY32632.1"/>
    </source>
</evidence>
<protein>
    <recommendedName>
        <fullName evidence="2">histidine kinase</fullName>
        <ecNumber evidence="2">2.7.13.3</ecNumber>
    </recommendedName>
</protein>
<evidence type="ECO:0000256" key="3">
    <source>
        <dbReference type="ARBA" id="ARBA00022679"/>
    </source>
</evidence>
<dbReference type="InterPro" id="IPR036097">
    <property type="entry name" value="HisK_dim/P_sf"/>
</dbReference>
<dbReference type="InterPro" id="IPR003660">
    <property type="entry name" value="HAMP_dom"/>
</dbReference>
<dbReference type="InterPro" id="IPR050351">
    <property type="entry name" value="BphY/WalK/GraS-like"/>
</dbReference>
<evidence type="ECO:0000256" key="4">
    <source>
        <dbReference type="ARBA" id="ARBA00022741"/>
    </source>
</evidence>
<keyword evidence="11" id="KW-1185">Reference proteome</keyword>
<feature type="domain" description="HAMP" evidence="9">
    <location>
        <begin position="73"/>
        <end position="125"/>
    </location>
</feature>
<name>A0A5C5GCU7_9RHOB</name>
<evidence type="ECO:0000256" key="2">
    <source>
        <dbReference type="ARBA" id="ARBA00012438"/>
    </source>
</evidence>
<evidence type="ECO:0000259" key="9">
    <source>
        <dbReference type="PROSITE" id="PS50885"/>
    </source>
</evidence>
<evidence type="ECO:0000256" key="1">
    <source>
        <dbReference type="ARBA" id="ARBA00000085"/>
    </source>
</evidence>
<dbReference type="RefSeq" id="WP_140193312.1">
    <property type="nucleotide sequence ID" value="NZ_CP065915.1"/>
</dbReference>
<dbReference type="GO" id="GO:0030295">
    <property type="term" value="F:protein kinase activator activity"/>
    <property type="evidence" value="ECO:0007669"/>
    <property type="project" value="TreeGrafter"/>
</dbReference>
<keyword evidence="8" id="KW-0472">Membrane</keyword>
<dbReference type="GO" id="GO:0000156">
    <property type="term" value="F:phosphorelay response regulator activity"/>
    <property type="evidence" value="ECO:0007669"/>
    <property type="project" value="TreeGrafter"/>
</dbReference>
<dbReference type="GO" id="GO:0000155">
    <property type="term" value="F:phosphorelay sensor kinase activity"/>
    <property type="evidence" value="ECO:0007669"/>
    <property type="project" value="InterPro"/>
</dbReference>
<evidence type="ECO:0000256" key="7">
    <source>
        <dbReference type="ARBA" id="ARBA00023012"/>
    </source>
</evidence>
<accession>A0A5C5GCU7</accession>
<dbReference type="CDD" id="cd00082">
    <property type="entry name" value="HisKA"/>
    <property type="match status" value="1"/>
</dbReference>
<comment type="caution">
    <text evidence="10">The sequence shown here is derived from an EMBL/GenBank/DDBJ whole genome shotgun (WGS) entry which is preliminary data.</text>
</comment>
<proteinExistence type="predicted"/>
<evidence type="ECO:0000256" key="5">
    <source>
        <dbReference type="ARBA" id="ARBA00022777"/>
    </source>
</evidence>
<dbReference type="InterPro" id="IPR003661">
    <property type="entry name" value="HisK_dim/P_dom"/>
</dbReference>
<keyword evidence="8" id="KW-0812">Transmembrane</keyword>
<organism evidence="10 11">
    <name type="scientific">Pelagovum pacificum</name>
    <dbReference type="NCBI Taxonomy" id="2588711"/>
    <lineage>
        <taxon>Bacteria</taxon>
        <taxon>Pseudomonadati</taxon>
        <taxon>Pseudomonadota</taxon>
        <taxon>Alphaproteobacteria</taxon>
        <taxon>Rhodobacterales</taxon>
        <taxon>Paracoccaceae</taxon>
        <taxon>Pelagovum</taxon>
    </lineage>
</organism>
<dbReference type="SUPFAM" id="SSF47384">
    <property type="entry name" value="Homodimeric domain of signal transducing histidine kinase"/>
    <property type="match status" value="1"/>
</dbReference>
<dbReference type="OrthoDB" id="9813151at2"/>